<dbReference type="GO" id="GO:0004765">
    <property type="term" value="F:shikimate kinase activity"/>
    <property type="evidence" value="ECO:0007669"/>
    <property type="project" value="UniProtKB-UniRule"/>
</dbReference>
<evidence type="ECO:0000256" key="7">
    <source>
        <dbReference type="ARBA" id="ARBA00022777"/>
    </source>
</evidence>
<feature type="binding site" evidence="11">
    <location>
        <position position="108"/>
    </location>
    <ligand>
        <name>substrate</name>
    </ligand>
</feature>
<keyword evidence="8 11" id="KW-0067">ATP-binding</keyword>
<comment type="pathway">
    <text evidence="1 11">Metabolic intermediate biosynthesis; chorismate biosynthesis; chorismate from D-erythrose 4-phosphate and phosphoenolpyruvate: step 5/7.</text>
</comment>
<proteinExistence type="inferred from homology"/>
<dbReference type="GO" id="GO:0000287">
    <property type="term" value="F:magnesium ion binding"/>
    <property type="evidence" value="ECO:0007669"/>
    <property type="project" value="UniProtKB-UniRule"/>
</dbReference>
<keyword evidence="5 11" id="KW-0808">Transferase</keyword>
<evidence type="ECO:0000256" key="4">
    <source>
        <dbReference type="ARBA" id="ARBA00022605"/>
    </source>
</evidence>
<dbReference type="Gene3D" id="3.40.50.300">
    <property type="entry name" value="P-loop containing nucleotide triphosphate hydrolases"/>
    <property type="match status" value="1"/>
</dbReference>
<dbReference type="GO" id="GO:0005524">
    <property type="term" value="F:ATP binding"/>
    <property type="evidence" value="ECO:0007669"/>
    <property type="project" value="UniProtKB-UniRule"/>
</dbReference>
<dbReference type="CDD" id="cd00464">
    <property type="entry name" value="SK"/>
    <property type="match status" value="1"/>
</dbReference>
<organism evidence="13 14">
    <name type="scientific">Amycolatopsis taiwanensis</name>
    <dbReference type="NCBI Taxonomy" id="342230"/>
    <lineage>
        <taxon>Bacteria</taxon>
        <taxon>Bacillati</taxon>
        <taxon>Actinomycetota</taxon>
        <taxon>Actinomycetes</taxon>
        <taxon>Pseudonocardiales</taxon>
        <taxon>Pseudonocardiaceae</taxon>
        <taxon>Amycolatopsis</taxon>
    </lineage>
</organism>
<dbReference type="EMBL" id="BSTI01000004">
    <property type="protein sequence ID" value="GLY65697.1"/>
    <property type="molecule type" value="Genomic_DNA"/>
</dbReference>
<dbReference type="Proteomes" id="UP001165136">
    <property type="component" value="Unassembled WGS sequence"/>
</dbReference>
<comment type="subunit">
    <text evidence="11">Monomer.</text>
</comment>
<feature type="region of interest" description="Disordered" evidence="12">
    <location>
        <begin position="1"/>
        <end position="30"/>
    </location>
</feature>
<dbReference type="GO" id="GO:0009073">
    <property type="term" value="P:aromatic amino acid family biosynthetic process"/>
    <property type="evidence" value="ECO:0007669"/>
    <property type="project" value="UniProtKB-KW"/>
</dbReference>
<dbReference type="PRINTS" id="PR01100">
    <property type="entry name" value="SHIKIMTKNASE"/>
</dbReference>
<evidence type="ECO:0000256" key="5">
    <source>
        <dbReference type="ARBA" id="ARBA00022679"/>
    </source>
</evidence>
<reference evidence="13" key="1">
    <citation type="submission" date="2023-03" db="EMBL/GenBank/DDBJ databases">
        <title>Amycolatopsis taiwanensis NBRC 103393.</title>
        <authorList>
            <person name="Ichikawa N."/>
            <person name="Sato H."/>
            <person name="Tonouchi N."/>
        </authorList>
    </citation>
    <scope>NUCLEOTIDE SEQUENCE</scope>
    <source>
        <strain evidence="13">NBRC 103393</strain>
    </source>
</reference>
<dbReference type="GO" id="GO:0008652">
    <property type="term" value="P:amino acid biosynthetic process"/>
    <property type="evidence" value="ECO:0007669"/>
    <property type="project" value="UniProtKB-KW"/>
</dbReference>
<sequence>MVNEPAGDDAGAPAESAGPRPRADRPVRPKSCLVIAGPPGSGKSTVGSLLAERLGVSFRDSDEEIVARAGRSISDIFAEDGEEAFRGLEEEVIAAALAEHDGVLSVGGGAVLRPGTRERLRAHRVVFLNVGFAAGLRRVGLSTARPLLAGVNPRATYRSLLEARLPVYREVATIEIDTDERSPDEVVAAIMHELDDRLEKAR</sequence>
<dbReference type="GO" id="GO:0009423">
    <property type="term" value="P:chorismate biosynthetic process"/>
    <property type="evidence" value="ECO:0007669"/>
    <property type="project" value="UniProtKB-UniRule"/>
</dbReference>
<feature type="binding site" evidence="11">
    <location>
        <begin position="40"/>
        <end position="45"/>
    </location>
    <ligand>
        <name>ATP</name>
        <dbReference type="ChEBI" id="CHEBI:30616"/>
    </ligand>
</feature>
<dbReference type="InterPro" id="IPR031322">
    <property type="entry name" value="Shikimate/glucono_kinase"/>
</dbReference>
<dbReference type="SUPFAM" id="SSF52540">
    <property type="entry name" value="P-loop containing nucleoside triphosphate hydrolases"/>
    <property type="match status" value="1"/>
</dbReference>
<dbReference type="InterPro" id="IPR000623">
    <property type="entry name" value="Shikimate_kinase/TSH1"/>
</dbReference>
<dbReference type="PROSITE" id="PS01128">
    <property type="entry name" value="SHIKIMATE_KINASE"/>
    <property type="match status" value="1"/>
</dbReference>
<evidence type="ECO:0000256" key="2">
    <source>
        <dbReference type="ARBA" id="ARBA00006997"/>
    </source>
</evidence>
<feature type="binding site" evidence="11">
    <location>
        <position position="62"/>
    </location>
    <ligand>
        <name>substrate</name>
    </ligand>
</feature>
<comment type="similarity">
    <text evidence="2 11">Belongs to the shikimate kinase family.</text>
</comment>
<keyword evidence="11" id="KW-0460">Magnesium</keyword>
<keyword evidence="14" id="KW-1185">Reference proteome</keyword>
<feature type="binding site" evidence="11">
    <location>
        <position position="164"/>
    </location>
    <ligand>
        <name>substrate</name>
    </ligand>
</feature>
<dbReference type="PANTHER" id="PTHR21087">
    <property type="entry name" value="SHIKIMATE KINASE"/>
    <property type="match status" value="1"/>
</dbReference>
<dbReference type="InterPro" id="IPR023000">
    <property type="entry name" value="Shikimate_kinase_CS"/>
</dbReference>
<dbReference type="HAMAP" id="MF_00109">
    <property type="entry name" value="Shikimate_kinase"/>
    <property type="match status" value="1"/>
</dbReference>
<keyword evidence="6 11" id="KW-0547">Nucleotide-binding</keyword>
<evidence type="ECO:0000256" key="9">
    <source>
        <dbReference type="ARBA" id="ARBA00023141"/>
    </source>
</evidence>
<feature type="binding site" evidence="11">
    <location>
        <position position="44"/>
    </location>
    <ligand>
        <name>Mg(2+)</name>
        <dbReference type="ChEBI" id="CHEBI:18420"/>
    </ligand>
</feature>
<feature type="binding site" evidence="11">
    <location>
        <position position="86"/>
    </location>
    <ligand>
        <name>substrate</name>
    </ligand>
</feature>
<keyword evidence="4 11" id="KW-0028">Amino-acid biosynthesis</keyword>
<dbReference type="PANTHER" id="PTHR21087:SF16">
    <property type="entry name" value="SHIKIMATE KINASE 1, CHLOROPLASTIC"/>
    <property type="match status" value="1"/>
</dbReference>
<comment type="subcellular location">
    <subcellularLocation>
        <location evidence="11">Cytoplasm</location>
    </subcellularLocation>
</comment>
<dbReference type="EC" id="2.7.1.71" evidence="3 11"/>
<comment type="cofactor">
    <cofactor evidence="11">
        <name>Mg(2+)</name>
        <dbReference type="ChEBI" id="CHEBI:18420"/>
    </cofactor>
    <text evidence="11">Binds 1 Mg(2+) ion per subunit.</text>
</comment>
<dbReference type="Pfam" id="PF01202">
    <property type="entry name" value="SKI"/>
    <property type="match status" value="1"/>
</dbReference>
<dbReference type="GO" id="GO:0005829">
    <property type="term" value="C:cytosol"/>
    <property type="evidence" value="ECO:0007669"/>
    <property type="project" value="TreeGrafter"/>
</dbReference>
<keyword evidence="11" id="KW-0479">Metal-binding</keyword>
<feature type="binding site" evidence="11">
    <location>
        <position position="145"/>
    </location>
    <ligand>
        <name>ATP</name>
        <dbReference type="ChEBI" id="CHEBI:30616"/>
    </ligand>
</feature>
<evidence type="ECO:0000256" key="11">
    <source>
        <dbReference type="HAMAP-Rule" id="MF_00109"/>
    </source>
</evidence>
<comment type="caution">
    <text evidence="13">The sequence shown here is derived from an EMBL/GenBank/DDBJ whole genome shotgun (WGS) entry which is preliminary data.</text>
</comment>
<evidence type="ECO:0000313" key="13">
    <source>
        <dbReference type="EMBL" id="GLY65697.1"/>
    </source>
</evidence>
<evidence type="ECO:0000256" key="10">
    <source>
        <dbReference type="ARBA" id="ARBA00048567"/>
    </source>
</evidence>
<accession>A0A9W6R163</accession>
<keyword evidence="11" id="KW-0963">Cytoplasm</keyword>
<dbReference type="AlphaFoldDB" id="A0A9W6R163"/>
<name>A0A9W6R163_9PSEU</name>
<gene>
    <name evidence="11 13" type="primary">aroK</name>
    <name evidence="13" type="ORF">Atai01_23160</name>
</gene>
<evidence type="ECO:0000256" key="6">
    <source>
        <dbReference type="ARBA" id="ARBA00022741"/>
    </source>
</evidence>
<keyword evidence="9 11" id="KW-0057">Aromatic amino acid biosynthesis</keyword>
<evidence type="ECO:0000256" key="8">
    <source>
        <dbReference type="ARBA" id="ARBA00022840"/>
    </source>
</evidence>
<comment type="function">
    <text evidence="11">Catalyzes the specific phosphorylation of the 3-hydroxyl group of shikimic acid using ATP as a cosubstrate.</text>
</comment>
<evidence type="ECO:0000256" key="3">
    <source>
        <dbReference type="ARBA" id="ARBA00012154"/>
    </source>
</evidence>
<dbReference type="InterPro" id="IPR027417">
    <property type="entry name" value="P-loop_NTPase"/>
</dbReference>
<evidence type="ECO:0000256" key="1">
    <source>
        <dbReference type="ARBA" id="ARBA00004842"/>
    </source>
</evidence>
<comment type="catalytic activity">
    <reaction evidence="10 11">
        <text>shikimate + ATP = 3-phosphoshikimate + ADP + H(+)</text>
        <dbReference type="Rhea" id="RHEA:13121"/>
        <dbReference type="ChEBI" id="CHEBI:15378"/>
        <dbReference type="ChEBI" id="CHEBI:30616"/>
        <dbReference type="ChEBI" id="CHEBI:36208"/>
        <dbReference type="ChEBI" id="CHEBI:145989"/>
        <dbReference type="ChEBI" id="CHEBI:456216"/>
        <dbReference type="EC" id="2.7.1.71"/>
    </reaction>
</comment>
<evidence type="ECO:0000313" key="14">
    <source>
        <dbReference type="Proteomes" id="UP001165136"/>
    </source>
</evidence>
<feature type="binding site" evidence="11">
    <location>
        <position position="181"/>
    </location>
    <ligand>
        <name>ATP</name>
        <dbReference type="ChEBI" id="CHEBI:30616"/>
    </ligand>
</feature>
<keyword evidence="7 11" id="KW-0418">Kinase</keyword>
<evidence type="ECO:0000256" key="12">
    <source>
        <dbReference type="SAM" id="MobiDB-lite"/>
    </source>
</evidence>
<protein>
    <recommendedName>
        <fullName evidence="3 11">Shikimate kinase</fullName>
        <shortName evidence="11">SK</shortName>
        <ecNumber evidence="3 11">2.7.1.71</ecNumber>
    </recommendedName>
</protein>